<feature type="signal peptide" evidence="1">
    <location>
        <begin position="1"/>
        <end position="17"/>
    </location>
</feature>
<sequence length="137" mass="16079">MICLFLFIFFLTKSVDFYHVYDRESDTLTVVYERKCGSSGRKAIQVGDLLRIETTTRISITTTEDRTQFECQDKNWTLEKRDGYNWCWQIFWKTSKYKEASENCLNLDNAFLSGIQNEIEGGHMADKFSKKISREVG</sequence>
<evidence type="ECO:0000313" key="2">
    <source>
        <dbReference type="EMBL" id="CAI5447643.1"/>
    </source>
</evidence>
<organism evidence="2 3">
    <name type="scientific">Caenorhabditis angaria</name>
    <dbReference type="NCBI Taxonomy" id="860376"/>
    <lineage>
        <taxon>Eukaryota</taxon>
        <taxon>Metazoa</taxon>
        <taxon>Ecdysozoa</taxon>
        <taxon>Nematoda</taxon>
        <taxon>Chromadorea</taxon>
        <taxon>Rhabditida</taxon>
        <taxon>Rhabditina</taxon>
        <taxon>Rhabditomorpha</taxon>
        <taxon>Rhabditoidea</taxon>
        <taxon>Rhabditidae</taxon>
        <taxon>Peloderinae</taxon>
        <taxon>Caenorhabditis</taxon>
    </lineage>
</organism>
<feature type="chain" id="PRO_5040390152" description="C-type lectin domain-containing protein" evidence="1">
    <location>
        <begin position="18"/>
        <end position="137"/>
    </location>
</feature>
<keyword evidence="1" id="KW-0732">Signal</keyword>
<evidence type="ECO:0000313" key="3">
    <source>
        <dbReference type="Proteomes" id="UP001152747"/>
    </source>
</evidence>
<dbReference type="InterPro" id="IPR016187">
    <property type="entry name" value="CTDL_fold"/>
</dbReference>
<name>A0A9P1INP7_9PELO</name>
<dbReference type="Proteomes" id="UP001152747">
    <property type="component" value="Unassembled WGS sequence"/>
</dbReference>
<accession>A0A9P1INP7</accession>
<dbReference type="SUPFAM" id="SSF56436">
    <property type="entry name" value="C-type lectin-like"/>
    <property type="match status" value="1"/>
</dbReference>
<protein>
    <recommendedName>
        <fullName evidence="4">C-type lectin domain-containing protein</fullName>
    </recommendedName>
</protein>
<gene>
    <name evidence="2" type="ORF">CAMP_LOCUS10280</name>
</gene>
<dbReference type="AlphaFoldDB" id="A0A9P1INP7"/>
<keyword evidence="3" id="KW-1185">Reference proteome</keyword>
<evidence type="ECO:0000256" key="1">
    <source>
        <dbReference type="SAM" id="SignalP"/>
    </source>
</evidence>
<dbReference type="EMBL" id="CANHGI010000004">
    <property type="protein sequence ID" value="CAI5447643.1"/>
    <property type="molecule type" value="Genomic_DNA"/>
</dbReference>
<proteinExistence type="predicted"/>
<comment type="caution">
    <text evidence="2">The sequence shown here is derived from an EMBL/GenBank/DDBJ whole genome shotgun (WGS) entry which is preliminary data.</text>
</comment>
<reference evidence="2" key="1">
    <citation type="submission" date="2022-11" db="EMBL/GenBank/DDBJ databases">
        <authorList>
            <person name="Kikuchi T."/>
        </authorList>
    </citation>
    <scope>NUCLEOTIDE SEQUENCE</scope>
    <source>
        <strain evidence="2">PS1010</strain>
    </source>
</reference>
<evidence type="ECO:0008006" key="4">
    <source>
        <dbReference type="Google" id="ProtNLM"/>
    </source>
</evidence>